<dbReference type="EMBL" id="VDDB01000005">
    <property type="protein sequence ID" value="TNB98469.1"/>
    <property type="molecule type" value="Genomic_DNA"/>
</dbReference>
<dbReference type="Proteomes" id="UP000306272">
    <property type="component" value="Unassembled WGS sequence"/>
</dbReference>
<organism evidence="1 2">
    <name type="scientific">Pseudomonas jessenii</name>
    <dbReference type="NCBI Taxonomy" id="77298"/>
    <lineage>
        <taxon>Bacteria</taxon>
        <taxon>Pseudomonadati</taxon>
        <taxon>Pseudomonadota</taxon>
        <taxon>Gammaproteobacteria</taxon>
        <taxon>Pseudomonadales</taxon>
        <taxon>Pseudomonadaceae</taxon>
        <taxon>Pseudomonas</taxon>
    </lineage>
</organism>
<name>A0A5C4L3X5_PSEJE</name>
<accession>A0A5C4L3X5</accession>
<sequence>MPNQVMCRRLGLPFGWLLVLMHATPWQVTHETKKFQLNCSGSTFRTFLKAW</sequence>
<protein>
    <submittedName>
        <fullName evidence="1">DUF2442 domain-containing protein</fullName>
    </submittedName>
</protein>
<comment type="caution">
    <text evidence="1">The sequence shown here is derived from an EMBL/GenBank/DDBJ whole genome shotgun (WGS) entry which is preliminary data.</text>
</comment>
<dbReference type="AlphaFoldDB" id="A0A5C4L3X5"/>
<keyword evidence="2" id="KW-1185">Reference proteome</keyword>
<gene>
    <name evidence="1" type="ORF">FHG55_05325</name>
</gene>
<evidence type="ECO:0000313" key="1">
    <source>
        <dbReference type="EMBL" id="TNB98469.1"/>
    </source>
</evidence>
<reference evidence="1" key="1">
    <citation type="submission" date="2019-06" db="EMBL/GenBank/DDBJ databases">
        <title>Pseudomonas-derived Butenolides : (Bio)synthesis of Styrolides.</title>
        <authorList>
            <person name="Klapper M."/>
            <person name="Chowdhury S."/>
            <person name="Stallforth P."/>
        </authorList>
    </citation>
    <scope>NUCLEOTIDE SEQUENCE [LARGE SCALE GENOMIC DNA]</scope>
    <source>
        <strain evidence="1">EC-S101</strain>
    </source>
</reference>
<evidence type="ECO:0000313" key="2">
    <source>
        <dbReference type="Proteomes" id="UP000306272"/>
    </source>
</evidence>
<proteinExistence type="predicted"/>